<evidence type="ECO:0000256" key="5">
    <source>
        <dbReference type="ARBA" id="ARBA00022801"/>
    </source>
</evidence>
<comment type="catalytic activity">
    <reaction evidence="1 8">
        <text>a myo-inositol phosphate + H2O = myo-inositol + phosphate</text>
        <dbReference type="Rhea" id="RHEA:24056"/>
        <dbReference type="ChEBI" id="CHEBI:15377"/>
        <dbReference type="ChEBI" id="CHEBI:17268"/>
        <dbReference type="ChEBI" id="CHEBI:43474"/>
        <dbReference type="ChEBI" id="CHEBI:84139"/>
        <dbReference type="EC" id="3.1.3.25"/>
    </reaction>
</comment>
<dbReference type="EMBL" id="JAGDFX010000002">
    <property type="protein sequence ID" value="MBO1518536.1"/>
    <property type="molecule type" value="Genomic_DNA"/>
</dbReference>
<dbReference type="GO" id="GO:0052834">
    <property type="term" value="F:inositol monophosphate phosphatase activity"/>
    <property type="evidence" value="ECO:0007669"/>
    <property type="project" value="UniProtKB-EC"/>
</dbReference>
<dbReference type="CDD" id="cd01639">
    <property type="entry name" value="IMPase"/>
    <property type="match status" value="1"/>
</dbReference>
<comment type="similarity">
    <text evidence="3 8">Belongs to the inositol monophosphatase superfamily.</text>
</comment>
<keyword evidence="6" id="KW-0805">Transcription regulation</keyword>
<keyword evidence="7 8" id="KW-0460">Magnesium</keyword>
<evidence type="ECO:0000313" key="9">
    <source>
        <dbReference type="EMBL" id="MBO1518536.1"/>
    </source>
</evidence>
<dbReference type="Gene3D" id="3.40.190.80">
    <property type="match status" value="1"/>
</dbReference>
<dbReference type="Pfam" id="PF00459">
    <property type="entry name" value="Inositol_P"/>
    <property type="match status" value="1"/>
</dbReference>
<keyword evidence="5 8" id="KW-0378">Hydrolase</keyword>
<evidence type="ECO:0000256" key="8">
    <source>
        <dbReference type="RuleBase" id="RU364068"/>
    </source>
</evidence>
<comment type="caution">
    <text evidence="9">The sequence shown here is derived from an EMBL/GenBank/DDBJ whole genome shotgun (WGS) entry which is preliminary data.</text>
</comment>
<accession>A0ABS3NE23</accession>
<evidence type="ECO:0000256" key="2">
    <source>
        <dbReference type="ARBA" id="ARBA00001946"/>
    </source>
</evidence>
<sequence length="268" mass="29111">MHPMLNIAVRAARNAGHVIAKGFANPDNTETRQKGLNDFVTNVDLDAENAIVNTIRKSYPEHTIIGEECGELTGSNPDYQWVVDALDGTTNFVNGIPHFAVSIALRVKGRTEQAVIYDPIRDELFSASRGAGAQLNGYRIRTGKAKDLSGTVLATGFPFKQKHHADAYLGMFKDMFIQCADIRRAGAASLDLAYVAAGRVDGYWELGLKPWDFAAGSLIAREAGAIVTDFVGGHHFERSGNLVCANPKVLKTMLSTIREHLPESLAQA</sequence>
<dbReference type="EC" id="3.1.3.25" evidence="8"/>
<dbReference type="Proteomes" id="UP000664882">
    <property type="component" value="Unassembled WGS sequence"/>
</dbReference>
<name>A0ABS3NE23_9GAMM</name>
<evidence type="ECO:0000256" key="3">
    <source>
        <dbReference type="ARBA" id="ARBA00009759"/>
    </source>
</evidence>
<proteinExistence type="inferred from homology"/>
<dbReference type="InterPro" id="IPR000760">
    <property type="entry name" value="Inositol_monophosphatase-like"/>
</dbReference>
<dbReference type="PRINTS" id="PR00377">
    <property type="entry name" value="IMPHPHTASES"/>
</dbReference>
<evidence type="ECO:0000313" key="10">
    <source>
        <dbReference type="Proteomes" id="UP000664882"/>
    </source>
</evidence>
<keyword evidence="6" id="KW-0804">Transcription</keyword>
<dbReference type="PANTHER" id="PTHR20854:SF4">
    <property type="entry name" value="INOSITOL-1-MONOPHOSPHATASE-RELATED"/>
    <property type="match status" value="1"/>
</dbReference>
<organism evidence="9 10">
    <name type="scientific">Oceanisphaera pacifica</name>
    <dbReference type="NCBI Taxonomy" id="2818389"/>
    <lineage>
        <taxon>Bacteria</taxon>
        <taxon>Pseudomonadati</taxon>
        <taxon>Pseudomonadota</taxon>
        <taxon>Gammaproteobacteria</taxon>
        <taxon>Aeromonadales</taxon>
        <taxon>Aeromonadaceae</taxon>
        <taxon>Oceanisphaera</taxon>
    </lineage>
</organism>
<evidence type="ECO:0000256" key="7">
    <source>
        <dbReference type="ARBA" id="ARBA00022842"/>
    </source>
</evidence>
<keyword evidence="10" id="KW-1185">Reference proteome</keyword>
<gene>
    <name evidence="9" type="primary">suhB</name>
    <name evidence="9" type="ORF">J3U76_02600</name>
</gene>
<evidence type="ECO:0000256" key="4">
    <source>
        <dbReference type="ARBA" id="ARBA00022723"/>
    </source>
</evidence>
<dbReference type="SUPFAM" id="SSF56655">
    <property type="entry name" value="Carbohydrate phosphatase"/>
    <property type="match status" value="1"/>
</dbReference>
<comment type="cofactor">
    <cofactor evidence="2 8">
        <name>Mg(2+)</name>
        <dbReference type="ChEBI" id="CHEBI:18420"/>
    </cofactor>
</comment>
<keyword evidence="4 8" id="KW-0479">Metal-binding</keyword>
<dbReference type="NCBIfam" id="NF008027">
    <property type="entry name" value="PRK10757.1"/>
    <property type="match status" value="1"/>
</dbReference>
<dbReference type="PANTHER" id="PTHR20854">
    <property type="entry name" value="INOSITOL MONOPHOSPHATASE"/>
    <property type="match status" value="1"/>
</dbReference>
<protein>
    <recommendedName>
        <fullName evidence="8">Inositol-1-monophosphatase</fullName>
        <ecNumber evidence="8">3.1.3.25</ecNumber>
    </recommendedName>
</protein>
<keyword evidence="6" id="KW-0889">Transcription antitermination</keyword>
<evidence type="ECO:0000256" key="1">
    <source>
        <dbReference type="ARBA" id="ARBA00001033"/>
    </source>
</evidence>
<dbReference type="PRINTS" id="PR01959">
    <property type="entry name" value="SBIMPHPHTASE"/>
</dbReference>
<dbReference type="InterPro" id="IPR022337">
    <property type="entry name" value="Inositol_monophosphatase_SuhB"/>
</dbReference>
<dbReference type="InterPro" id="IPR020550">
    <property type="entry name" value="Inositol_monophosphatase_CS"/>
</dbReference>
<reference evidence="9 10" key="1">
    <citation type="submission" date="2021-03" db="EMBL/GenBank/DDBJ databases">
        <title>Oceanisphaera sp. nov., isolated from the intestine.</title>
        <authorList>
            <person name="Zhao L.-H."/>
            <person name="Shi L.-F."/>
        </authorList>
    </citation>
    <scope>NUCLEOTIDE SEQUENCE [LARGE SCALE GENOMIC DNA]</scope>
    <source>
        <strain evidence="9 10">DM8</strain>
    </source>
</reference>
<evidence type="ECO:0000256" key="6">
    <source>
        <dbReference type="ARBA" id="ARBA00022814"/>
    </source>
</evidence>
<dbReference type="InterPro" id="IPR033942">
    <property type="entry name" value="IMPase"/>
</dbReference>
<dbReference type="RefSeq" id="WP_208004110.1">
    <property type="nucleotide sequence ID" value="NZ_JAGDFX010000002.1"/>
</dbReference>
<dbReference type="Gene3D" id="3.30.540.10">
    <property type="entry name" value="Fructose-1,6-Bisphosphatase, subunit A, domain 1"/>
    <property type="match status" value="1"/>
</dbReference>
<dbReference type="PROSITE" id="PS00630">
    <property type="entry name" value="IMP_2"/>
    <property type="match status" value="1"/>
</dbReference>